<comment type="similarity">
    <text evidence="2">Belongs to the ATP12 family.</text>
</comment>
<keyword evidence="6" id="KW-1185">Reference proteome</keyword>
<reference evidence="7" key="1">
    <citation type="submission" date="2025-08" db="UniProtKB">
        <authorList>
            <consortium name="RefSeq"/>
        </authorList>
    </citation>
    <scope>IDENTIFICATION</scope>
    <source>
        <tissue evidence="7">Whole Larva</tissue>
    </source>
</reference>
<dbReference type="InterPro" id="IPR042272">
    <property type="entry name" value="ATP12_ATP_synth-F1-assembly_N"/>
</dbReference>
<dbReference type="Proteomes" id="UP000695000">
    <property type="component" value="Unplaced"/>
</dbReference>
<protein>
    <submittedName>
        <fullName evidence="7">ATP synthase mitochondrial F1 complex assembly factor 2</fullName>
    </submittedName>
</protein>
<name>A0ABM1MXS6_NICVS</name>
<evidence type="ECO:0000256" key="4">
    <source>
        <dbReference type="ARBA" id="ARBA00023128"/>
    </source>
</evidence>
<dbReference type="GeneID" id="108564773"/>
<keyword evidence="4" id="KW-0496">Mitochondrion</keyword>
<organism evidence="6 7">
    <name type="scientific">Nicrophorus vespilloides</name>
    <name type="common">Boreal carrion beetle</name>
    <dbReference type="NCBI Taxonomy" id="110193"/>
    <lineage>
        <taxon>Eukaryota</taxon>
        <taxon>Metazoa</taxon>
        <taxon>Ecdysozoa</taxon>
        <taxon>Arthropoda</taxon>
        <taxon>Hexapoda</taxon>
        <taxon>Insecta</taxon>
        <taxon>Pterygota</taxon>
        <taxon>Neoptera</taxon>
        <taxon>Endopterygota</taxon>
        <taxon>Coleoptera</taxon>
        <taxon>Polyphaga</taxon>
        <taxon>Staphyliniformia</taxon>
        <taxon>Silphidae</taxon>
        <taxon>Nicrophorinae</taxon>
        <taxon>Nicrophorus</taxon>
    </lineage>
</organism>
<dbReference type="InterPro" id="IPR011419">
    <property type="entry name" value="ATP12_ATP_synth-F1-assembly"/>
</dbReference>
<dbReference type="InterPro" id="IPR023335">
    <property type="entry name" value="ATP12_ortho_dom_sf"/>
</dbReference>
<accession>A0ABM1MXS6</accession>
<evidence type="ECO:0000256" key="3">
    <source>
        <dbReference type="ARBA" id="ARBA00022946"/>
    </source>
</evidence>
<gene>
    <name evidence="7" type="primary">LOC108564773</name>
</gene>
<dbReference type="Pfam" id="PF07542">
    <property type="entry name" value="ATP12"/>
    <property type="match status" value="1"/>
</dbReference>
<dbReference type="PANTHER" id="PTHR21013">
    <property type="entry name" value="ATP SYNTHASE MITOCHONDRIAL F1 COMPLEX ASSEMBLY FACTOR 2/ATP12 PROTEIN, MITOCHONDRIAL PRECURSOR"/>
    <property type="match status" value="1"/>
</dbReference>
<keyword evidence="5" id="KW-0143">Chaperone</keyword>
<dbReference type="Gene3D" id="1.10.3580.10">
    <property type="entry name" value="ATP12 ATPase"/>
    <property type="match status" value="1"/>
</dbReference>
<dbReference type="RefSeq" id="XP_017779376.1">
    <property type="nucleotide sequence ID" value="XM_017923887.1"/>
</dbReference>
<evidence type="ECO:0000256" key="5">
    <source>
        <dbReference type="ARBA" id="ARBA00023186"/>
    </source>
</evidence>
<dbReference type="Gene3D" id="3.30.2180.10">
    <property type="entry name" value="ATP12-like"/>
    <property type="match status" value="1"/>
</dbReference>
<evidence type="ECO:0000256" key="1">
    <source>
        <dbReference type="ARBA" id="ARBA00004173"/>
    </source>
</evidence>
<comment type="subcellular location">
    <subcellularLocation>
        <location evidence="1">Mitochondrion</location>
    </subcellularLocation>
</comment>
<sequence length="297" mass="33903">MQVYARLSVSNEVSKMFLKTSFCSVGRALWNKSTVLRPQLPLLNQTVRSVATRKRFYRKTGILHSGSNFEITLDQRKLKTPRGNLFLVDSEPLALAVAAEWDAQKENIVQTSMHLSTLCNTVIDNPNNLNKFDIVQYMLNYIDTDCILFQSGDEDDLYKLQVAEWDPIIQWFCDRFRVDLHKTRNIGGPSVKEETKAVLSKYLMSYNFAALNGFVYGVDTLKSVILTCACVEKVISVEKAVLLSRLEEEFQLGYWGRVEWAHDLSQHDLQARLASTALFIHFNSTSNSIQIKNEMTA</sequence>
<evidence type="ECO:0000256" key="2">
    <source>
        <dbReference type="ARBA" id="ARBA00008231"/>
    </source>
</evidence>
<keyword evidence="3" id="KW-0809">Transit peptide</keyword>
<evidence type="ECO:0000313" key="6">
    <source>
        <dbReference type="Proteomes" id="UP000695000"/>
    </source>
</evidence>
<proteinExistence type="inferred from homology"/>
<dbReference type="SUPFAM" id="SSF160909">
    <property type="entry name" value="ATP12-like"/>
    <property type="match status" value="1"/>
</dbReference>
<evidence type="ECO:0000313" key="7">
    <source>
        <dbReference type="RefSeq" id="XP_017779376.1"/>
    </source>
</evidence>
<dbReference type="PANTHER" id="PTHR21013:SF10">
    <property type="entry name" value="ATP SYNTHASE MITOCHONDRIAL F1 COMPLEX ASSEMBLY FACTOR 2"/>
    <property type="match status" value="1"/>
</dbReference>